<evidence type="ECO:0000256" key="9">
    <source>
        <dbReference type="ARBA" id="ARBA00023237"/>
    </source>
</evidence>
<dbReference type="PANTHER" id="PTHR32552">
    <property type="entry name" value="FERRICHROME IRON RECEPTOR-RELATED"/>
    <property type="match status" value="1"/>
</dbReference>
<feature type="domain" description="TonB-dependent receptor plug" evidence="14">
    <location>
        <begin position="134"/>
        <end position="233"/>
    </location>
</feature>
<evidence type="ECO:0000256" key="8">
    <source>
        <dbReference type="ARBA" id="ARBA00023170"/>
    </source>
</evidence>
<gene>
    <name evidence="15" type="ORF">ACFQ2F_12680</name>
</gene>
<keyword evidence="3 10" id="KW-0813">Transport</keyword>
<dbReference type="PANTHER" id="PTHR32552:SF74">
    <property type="entry name" value="HYDROXAMATE SIDEROPHORE RECEPTOR FHUE"/>
    <property type="match status" value="1"/>
</dbReference>
<dbReference type="EMBL" id="JBHTJO010000001">
    <property type="protein sequence ID" value="MFD0987954.1"/>
    <property type="molecule type" value="Genomic_DNA"/>
</dbReference>
<evidence type="ECO:0000256" key="11">
    <source>
        <dbReference type="RuleBase" id="RU003357"/>
    </source>
</evidence>
<dbReference type="SUPFAM" id="SSF56935">
    <property type="entry name" value="Porins"/>
    <property type="match status" value="1"/>
</dbReference>
<protein>
    <submittedName>
        <fullName evidence="15">TonB-dependent siderophore receptor</fullName>
    </submittedName>
</protein>
<dbReference type="InterPro" id="IPR037066">
    <property type="entry name" value="Plug_dom_sf"/>
</dbReference>
<dbReference type="CDD" id="cd01347">
    <property type="entry name" value="ligand_gated_channel"/>
    <property type="match status" value="1"/>
</dbReference>
<feature type="compositionally biased region" description="Low complexity" evidence="12">
    <location>
        <begin position="29"/>
        <end position="41"/>
    </location>
</feature>
<keyword evidence="5 10" id="KW-0812">Transmembrane</keyword>
<dbReference type="InterPro" id="IPR000531">
    <property type="entry name" value="Beta-barrel_TonB"/>
</dbReference>
<dbReference type="RefSeq" id="WP_379090410.1">
    <property type="nucleotide sequence ID" value="NZ_JBHTJO010000001.1"/>
</dbReference>
<evidence type="ECO:0000313" key="15">
    <source>
        <dbReference type="EMBL" id="MFD0987954.1"/>
    </source>
</evidence>
<comment type="similarity">
    <text evidence="2 10 11">Belongs to the TonB-dependent receptor family.</text>
</comment>
<organism evidence="15 16">
    <name type="scientific">Methyloligella solikamskensis</name>
    <dbReference type="NCBI Taxonomy" id="1177756"/>
    <lineage>
        <taxon>Bacteria</taxon>
        <taxon>Pseudomonadati</taxon>
        <taxon>Pseudomonadota</taxon>
        <taxon>Alphaproteobacteria</taxon>
        <taxon>Hyphomicrobiales</taxon>
        <taxon>Hyphomicrobiaceae</taxon>
        <taxon>Methyloligella</taxon>
    </lineage>
</organism>
<dbReference type="NCBIfam" id="TIGR01783">
    <property type="entry name" value="TonB-siderophor"/>
    <property type="match status" value="1"/>
</dbReference>
<keyword evidence="7 10" id="KW-0472">Membrane</keyword>
<dbReference type="InterPro" id="IPR012910">
    <property type="entry name" value="Plug_dom"/>
</dbReference>
<keyword evidence="16" id="KW-1185">Reference proteome</keyword>
<evidence type="ECO:0000256" key="7">
    <source>
        <dbReference type="ARBA" id="ARBA00023136"/>
    </source>
</evidence>
<evidence type="ECO:0000256" key="10">
    <source>
        <dbReference type="PROSITE-ProRule" id="PRU01360"/>
    </source>
</evidence>
<keyword evidence="8 15" id="KW-0675">Receptor</keyword>
<dbReference type="Gene3D" id="2.40.170.20">
    <property type="entry name" value="TonB-dependent receptor, beta-barrel domain"/>
    <property type="match status" value="1"/>
</dbReference>
<keyword evidence="9 10" id="KW-0998">Cell outer membrane</keyword>
<dbReference type="Pfam" id="PF07715">
    <property type="entry name" value="Plug"/>
    <property type="match status" value="1"/>
</dbReference>
<feature type="region of interest" description="Disordered" evidence="12">
    <location>
        <begin position="1"/>
        <end position="54"/>
    </location>
</feature>
<evidence type="ECO:0000256" key="1">
    <source>
        <dbReference type="ARBA" id="ARBA00004571"/>
    </source>
</evidence>
<dbReference type="InterPro" id="IPR010105">
    <property type="entry name" value="TonB_sidphr_rcpt"/>
</dbReference>
<dbReference type="Gene3D" id="2.170.130.10">
    <property type="entry name" value="TonB-dependent receptor, plug domain"/>
    <property type="match status" value="1"/>
</dbReference>
<evidence type="ECO:0000256" key="3">
    <source>
        <dbReference type="ARBA" id="ARBA00022448"/>
    </source>
</evidence>
<evidence type="ECO:0000256" key="5">
    <source>
        <dbReference type="ARBA" id="ARBA00022692"/>
    </source>
</evidence>
<feature type="domain" description="TonB-dependent receptor-like beta-barrel" evidence="13">
    <location>
        <begin position="307"/>
        <end position="753"/>
    </location>
</feature>
<keyword evidence="4 10" id="KW-1134">Transmembrane beta strand</keyword>
<comment type="subcellular location">
    <subcellularLocation>
        <location evidence="1 10">Cell outer membrane</location>
        <topology evidence="1 10">Multi-pass membrane protein</topology>
    </subcellularLocation>
</comment>
<evidence type="ECO:0000256" key="2">
    <source>
        <dbReference type="ARBA" id="ARBA00009810"/>
    </source>
</evidence>
<proteinExistence type="inferred from homology"/>
<sequence length="785" mass="85667">MMSTALAALPVSAMAQETGAQDAEGQQPGESAETAGEAETAPVQEVESDATSTNQILDPIVVEGAEPRPAPVRPSLRPTLAPAAVPAPVETPQEVDAEIIDSEDIYGIPGYPITTRDTYTVGVATNGGRDPQPVKDIPQSLSIVTQERMEDQNLTTLDDAMRNTTGMVVLNNDQGRSSIFSRGYEFQDAYVDGLPAPLASVYGTVPDLAPYDRIEVLKGPAGMFSGSGEPAGILNLVRKRPFDVPAMSASALVGSWDYYRGEVDVSTPIGTSGKVRARAVGAYTDHDTWVDNNGNEAFVGYGIIEADITNRTTLSFSYRRQDRDIQPFNGLPAYADGTLLNVDRSTFIGGAWNTFDNATNDYHLDVHHDFAGGGYFQAGARWVDTDVFFDYAYSVTPVDPITGDVNTRQLARNFNEETFSADAHVSLPFQAIGLEQNVLLGSDYRKYKSSQLQFINQPAGIVNVFDPDVSNVVRAPINWQDRTDQSMEQTGLYGQLRLKPIEPLMVILGGRVDWYQSSTANAALPSGLGNTIDLDYEGETTPYAGVIFDLNDNVSAYASYTSIFQPQTELTAADQPLKPRVGDQYEIGLKSSFFDDRLNASIAHFDIRDENRAVADPFNPGSSLAVGEVEVQGVETEISGSPMDGLNLYAGYTYTHTQYIQGAVGQDGATFSTWTPKHIVQLWGEYRFQKGTLQDFHVGAGGRYLSSFFTEGTMPGPTGGPYRLEQDGYVVVDTSVGYTFKNDLDLTFSVNNLFDEKYYARLGSPMLFNFYGAPRSYWLRASMDF</sequence>
<evidence type="ECO:0000259" key="14">
    <source>
        <dbReference type="Pfam" id="PF07715"/>
    </source>
</evidence>
<evidence type="ECO:0000259" key="13">
    <source>
        <dbReference type="Pfam" id="PF00593"/>
    </source>
</evidence>
<reference evidence="16" key="1">
    <citation type="journal article" date="2019" name="Int. J. Syst. Evol. Microbiol.">
        <title>The Global Catalogue of Microorganisms (GCM) 10K type strain sequencing project: providing services to taxonomists for standard genome sequencing and annotation.</title>
        <authorList>
            <consortium name="The Broad Institute Genomics Platform"/>
            <consortium name="The Broad Institute Genome Sequencing Center for Infectious Disease"/>
            <person name="Wu L."/>
            <person name="Ma J."/>
        </authorList>
    </citation>
    <scope>NUCLEOTIDE SEQUENCE [LARGE SCALE GENOMIC DNA]</scope>
    <source>
        <strain evidence="16">CCUG 61697</strain>
    </source>
</reference>
<dbReference type="Proteomes" id="UP001597102">
    <property type="component" value="Unassembled WGS sequence"/>
</dbReference>
<name>A0ABW3JCH0_9HYPH</name>
<dbReference type="InterPro" id="IPR039426">
    <property type="entry name" value="TonB-dep_rcpt-like"/>
</dbReference>
<dbReference type="PROSITE" id="PS52016">
    <property type="entry name" value="TONB_DEPENDENT_REC_3"/>
    <property type="match status" value="1"/>
</dbReference>
<dbReference type="InterPro" id="IPR036942">
    <property type="entry name" value="Beta-barrel_TonB_sf"/>
</dbReference>
<dbReference type="Pfam" id="PF00593">
    <property type="entry name" value="TonB_dep_Rec_b-barrel"/>
    <property type="match status" value="1"/>
</dbReference>
<keyword evidence="6 11" id="KW-0798">TonB box</keyword>
<comment type="caution">
    <text evidence="15">The sequence shown here is derived from an EMBL/GenBank/DDBJ whole genome shotgun (WGS) entry which is preliminary data.</text>
</comment>
<evidence type="ECO:0000256" key="4">
    <source>
        <dbReference type="ARBA" id="ARBA00022452"/>
    </source>
</evidence>
<evidence type="ECO:0000256" key="12">
    <source>
        <dbReference type="SAM" id="MobiDB-lite"/>
    </source>
</evidence>
<accession>A0ABW3JCH0</accession>
<evidence type="ECO:0000313" key="16">
    <source>
        <dbReference type="Proteomes" id="UP001597102"/>
    </source>
</evidence>
<evidence type="ECO:0000256" key="6">
    <source>
        <dbReference type="ARBA" id="ARBA00023077"/>
    </source>
</evidence>